<evidence type="ECO:0000313" key="3">
    <source>
        <dbReference type="Proteomes" id="UP000007797"/>
    </source>
</evidence>
<dbReference type="AlphaFoldDB" id="F4PLN3"/>
<feature type="chain" id="PRO_5003319378" evidence="1">
    <location>
        <begin position="21"/>
        <end position="608"/>
    </location>
</feature>
<dbReference type="Proteomes" id="UP000007797">
    <property type="component" value="Unassembled WGS sequence"/>
</dbReference>
<keyword evidence="3" id="KW-1185">Reference proteome</keyword>
<feature type="signal peptide" evidence="1">
    <location>
        <begin position="1"/>
        <end position="20"/>
    </location>
</feature>
<dbReference type="EMBL" id="GL883008">
    <property type="protein sequence ID" value="EGG23455.1"/>
    <property type="molecule type" value="Genomic_DNA"/>
</dbReference>
<gene>
    <name evidence="2" type="ORF">DFA_05588</name>
</gene>
<organism evidence="2 3">
    <name type="scientific">Cavenderia fasciculata</name>
    <name type="common">Slime mold</name>
    <name type="synonym">Dictyostelium fasciculatum</name>
    <dbReference type="NCBI Taxonomy" id="261658"/>
    <lineage>
        <taxon>Eukaryota</taxon>
        <taxon>Amoebozoa</taxon>
        <taxon>Evosea</taxon>
        <taxon>Eumycetozoa</taxon>
        <taxon>Dictyostelia</taxon>
        <taxon>Acytosteliales</taxon>
        <taxon>Cavenderiaceae</taxon>
        <taxon>Cavenderia</taxon>
    </lineage>
</organism>
<name>F4PLN3_CACFS</name>
<accession>F4PLN3</accession>
<reference evidence="3" key="1">
    <citation type="journal article" date="2011" name="Genome Res.">
        <title>Phylogeny-wide analysis of social amoeba genomes highlights ancient origins for complex intercellular communication.</title>
        <authorList>
            <person name="Heidel A.J."/>
            <person name="Lawal H.M."/>
            <person name="Felder M."/>
            <person name="Schilde C."/>
            <person name="Helps N.R."/>
            <person name="Tunggal B."/>
            <person name="Rivero F."/>
            <person name="John U."/>
            <person name="Schleicher M."/>
            <person name="Eichinger L."/>
            <person name="Platzer M."/>
            <person name="Noegel A.A."/>
            <person name="Schaap P."/>
            <person name="Gloeckner G."/>
        </authorList>
    </citation>
    <scope>NUCLEOTIDE SEQUENCE [LARGE SCALE GENOMIC DNA]</scope>
    <source>
        <strain evidence="3">SH3</strain>
    </source>
</reference>
<protein>
    <submittedName>
        <fullName evidence="2">Uncharacterized protein</fullName>
    </submittedName>
</protein>
<sequence>MKIYNIILLLLCTIVLTVVSQQQPNVIQWDSSVDCNTFHCEFNDPANWVGGLIPSTDDIASIQLTNAQSAQTIFAHDNVKISGLVLNGSFAGLEFAAFANFQVIGNVAVGNFTTFYMSNYTYFAATGNLSVDNDGSFIALECAGVMVQGTAFFDSGAVYNQGINGTFVVYKGSSFNGNASLAAFTTVRLGGFVSVSGWTPFTALGDVIVENLNINEASTVNIGGNLLATSILLETEATLTVDFSVSIRILNLDLNAQFIQNPDQLSTYDGSPITVLIDIIDSKTISTVIFGKADSVDVPSIYMAQGYVVSTDLVSSLNLGSDNVEWSYLFILQFTLGYPHANVGVFSANLTNIGVNHIWDTKLNTSPNTTLTFNSHASWASTTFALNNAIVSVQSNTLLNLTNSQLELVGNSTVDLLPYSSLLVKDSTVQTSSVNVAFDSNASFIATNYTGDVTVSKGNVTVQNSTISGTVTTQTSQVFISSPVAIGSLHLLGESILTIDITNPLSTFVSGVPIIIEEAFSFDLGAVTVTIQNPSILQAGQSYYVAVSPSLRVKIDKIHLATPLPNFTSSFDIITTNNLDYLILLIFIKCLDSKPYIKRFGLVWFDLV</sequence>
<evidence type="ECO:0000256" key="1">
    <source>
        <dbReference type="SAM" id="SignalP"/>
    </source>
</evidence>
<keyword evidence="1" id="KW-0732">Signal</keyword>
<dbReference type="GeneID" id="14875020"/>
<proteinExistence type="predicted"/>
<dbReference type="RefSeq" id="XP_004361306.1">
    <property type="nucleotide sequence ID" value="XM_004361249.1"/>
</dbReference>
<dbReference type="KEGG" id="dfa:DFA_05588"/>
<evidence type="ECO:0000313" key="2">
    <source>
        <dbReference type="EMBL" id="EGG23455.1"/>
    </source>
</evidence>